<evidence type="ECO:0000256" key="1">
    <source>
        <dbReference type="SAM" id="Coils"/>
    </source>
</evidence>
<dbReference type="GeneID" id="19204649"/>
<feature type="region of interest" description="Disordered" evidence="2">
    <location>
        <begin position="395"/>
        <end position="414"/>
    </location>
</feature>
<comment type="caution">
    <text evidence="3">The sequence shown here is derived from an EMBL/GenBank/DDBJ whole genome shotgun (WGS) entry which is preliminary data.</text>
</comment>
<feature type="region of interest" description="Disordered" evidence="2">
    <location>
        <begin position="990"/>
        <end position="1061"/>
    </location>
</feature>
<proteinExistence type="predicted"/>
<evidence type="ECO:0000313" key="3">
    <source>
        <dbReference type="EMBL" id="EIW84667.1"/>
    </source>
</evidence>
<evidence type="ECO:0000256" key="2">
    <source>
        <dbReference type="SAM" id="MobiDB-lite"/>
    </source>
</evidence>
<gene>
    <name evidence="3" type="ORF">CONPUDRAFT_162038</name>
</gene>
<feature type="region of interest" description="Disordered" evidence="2">
    <location>
        <begin position="733"/>
        <end position="753"/>
    </location>
</feature>
<feature type="region of interest" description="Disordered" evidence="2">
    <location>
        <begin position="898"/>
        <end position="926"/>
    </location>
</feature>
<keyword evidence="4" id="KW-1185">Reference proteome</keyword>
<name>A0A5M3N086_CONPW</name>
<accession>A0A5M3N086</accession>
<feature type="compositionally biased region" description="Low complexity" evidence="2">
    <location>
        <begin position="194"/>
        <end position="206"/>
    </location>
</feature>
<dbReference type="OrthoDB" id="2592022at2759"/>
<dbReference type="OMA" id="QHEAHAT"/>
<feature type="region of interest" description="Disordered" evidence="2">
    <location>
        <begin position="639"/>
        <end position="675"/>
    </location>
</feature>
<dbReference type="KEGG" id="cput:CONPUDRAFT_162038"/>
<feature type="compositionally biased region" description="Gly residues" evidence="2">
    <location>
        <begin position="952"/>
        <end position="966"/>
    </location>
</feature>
<feature type="compositionally biased region" description="Polar residues" evidence="2">
    <location>
        <begin position="658"/>
        <end position="675"/>
    </location>
</feature>
<feature type="coiled-coil region" evidence="1">
    <location>
        <begin position="50"/>
        <end position="102"/>
    </location>
</feature>
<reference evidence="4" key="1">
    <citation type="journal article" date="2012" name="Science">
        <title>The Paleozoic origin of enzymatic lignin decomposition reconstructed from 31 fungal genomes.</title>
        <authorList>
            <person name="Floudas D."/>
            <person name="Binder M."/>
            <person name="Riley R."/>
            <person name="Barry K."/>
            <person name="Blanchette R.A."/>
            <person name="Henrissat B."/>
            <person name="Martinez A.T."/>
            <person name="Otillar R."/>
            <person name="Spatafora J.W."/>
            <person name="Yadav J.S."/>
            <person name="Aerts A."/>
            <person name="Benoit I."/>
            <person name="Boyd A."/>
            <person name="Carlson A."/>
            <person name="Copeland A."/>
            <person name="Coutinho P.M."/>
            <person name="de Vries R.P."/>
            <person name="Ferreira P."/>
            <person name="Findley K."/>
            <person name="Foster B."/>
            <person name="Gaskell J."/>
            <person name="Glotzer D."/>
            <person name="Gorecki P."/>
            <person name="Heitman J."/>
            <person name="Hesse C."/>
            <person name="Hori C."/>
            <person name="Igarashi K."/>
            <person name="Jurgens J.A."/>
            <person name="Kallen N."/>
            <person name="Kersten P."/>
            <person name="Kohler A."/>
            <person name="Kuees U."/>
            <person name="Kumar T.K.A."/>
            <person name="Kuo A."/>
            <person name="LaButti K."/>
            <person name="Larrondo L.F."/>
            <person name="Lindquist E."/>
            <person name="Ling A."/>
            <person name="Lombard V."/>
            <person name="Lucas S."/>
            <person name="Lundell T."/>
            <person name="Martin R."/>
            <person name="McLaughlin D.J."/>
            <person name="Morgenstern I."/>
            <person name="Morin E."/>
            <person name="Murat C."/>
            <person name="Nagy L.G."/>
            <person name="Nolan M."/>
            <person name="Ohm R.A."/>
            <person name="Patyshakuliyeva A."/>
            <person name="Rokas A."/>
            <person name="Ruiz-Duenas F.J."/>
            <person name="Sabat G."/>
            <person name="Salamov A."/>
            <person name="Samejima M."/>
            <person name="Schmutz J."/>
            <person name="Slot J.C."/>
            <person name="St John F."/>
            <person name="Stenlid J."/>
            <person name="Sun H."/>
            <person name="Sun S."/>
            <person name="Syed K."/>
            <person name="Tsang A."/>
            <person name="Wiebenga A."/>
            <person name="Young D."/>
            <person name="Pisabarro A."/>
            <person name="Eastwood D.C."/>
            <person name="Martin F."/>
            <person name="Cullen D."/>
            <person name="Grigoriev I.V."/>
            <person name="Hibbett D.S."/>
        </authorList>
    </citation>
    <scope>NUCLEOTIDE SEQUENCE [LARGE SCALE GENOMIC DNA]</scope>
    <source>
        <strain evidence="4">RWD-64-598 SS2</strain>
    </source>
</reference>
<dbReference type="AlphaFoldDB" id="A0A5M3N086"/>
<feature type="region of interest" description="Disordered" evidence="2">
    <location>
        <begin position="938"/>
        <end position="973"/>
    </location>
</feature>
<organism evidence="3 4">
    <name type="scientific">Coniophora puteana (strain RWD-64-598)</name>
    <name type="common">Brown rot fungus</name>
    <dbReference type="NCBI Taxonomy" id="741705"/>
    <lineage>
        <taxon>Eukaryota</taxon>
        <taxon>Fungi</taxon>
        <taxon>Dikarya</taxon>
        <taxon>Basidiomycota</taxon>
        <taxon>Agaricomycotina</taxon>
        <taxon>Agaricomycetes</taxon>
        <taxon>Agaricomycetidae</taxon>
        <taxon>Boletales</taxon>
        <taxon>Coniophorineae</taxon>
        <taxon>Coniophoraceae</taxon>
        <taxon>Coniophora</taxon>
    </lineage>
</organism>
<dbReference type="Proteomes" id="UP000053558">
    <property type="component" value="Unassembled WGS sequence"/>
</dbReference>
<keyword evidence="1" id="KW-0175">Coiled coil</keyword>
<feature type="coiled-coil region" evidence="1">
    <location>
        <begin position="233"/>
        <end position="260"/>
    </location>
</feature>
<feature type="region of interest" description="Disordered" evidence="2">
    <location>
        <begin position="183"/>
        <end position="206"/>
    </location>
</feature>
<sequence length="1061" mass="113115">MSVQLADDHPLALELTSLRQTAARFEHEAHTAAVRLQRHSLETSYSTDRVHILERENARLTEELALMRAHPDTTPHPATIQVQELTLALRRASEKLDAIEHTLSERTAQFTAARNDLAKAKHETEGAHELAAQAQAREEESRARERAMEGRIRAAQKERDMSDLVVQEYADLVRSLEGRPHAHVHGNGHAKVPSAGSGTESASGSTSTVTLVDGLQEGKHGLHKLLGEFGGETERLEGVIAGLSRDIANLQVELQAERKAGAYTQSQLSEARVELDKLRADDNTAAKMVSRYMKFSQSTTNSLQTAMATQRTRYTATADTLTLKLSETEQTLEHERRQASRLRDVMDELCYDVARETFGRRREVALRLALLAREEGLAEGTRRWVRRAREVLERARPGGGDGAEGDEEKVHDGDEDASRVFDAFMGVILEAEEFVFRLDGDLGREGGSIADTAEDEDDQPIGVQARMISAKDAVAELSEELYVETQKRLELTQEVAELLTVLPDRVPNLKAAKRMVDKSTNVVSVVRVAKMANPPSLGGEEPVVIPKESAPSMPTDDAKDHALSSVSADIPNQQSAGDPHTIPLVTELVGSSGPTTPGLLSRDASENTLSTLLSADDFPYKDDTLISVVAEDVTLQPEVIDLTSRPPSPSSSPLPDNIVTSGTPAPVVGTSQTSPLGSLAELKSEPEPLQPSTQTTNPLLASLAQTKTRYDALQRAFRDCHLALQDLKATLASNSSPSLSPSHSPSSSPPSFISTALERLDDFSEDARVELEIRISDELLVARGLETLLSVPGALPTHQEREETETKAHAFVDGSDESVRGAMRKFAGKLEDLQHDIACLKRAVHELPPPPSPSTAEKQGGGWATWTAGLLGAAAHATPPRPHSPTFGSVMTSPRLRHVSSVGQLHSSSAASHGASPAPGGASADPFAALGLRIPMPVRAAPPSSSSSHMHGPGGFGLGLNLGAGSPGQRQRTTSTIYGLGLGARSSPFVLGHSSSPARGSPKSVPSPGAGTGLGQRAVGGGPLGGGTMARRVSSASVLPTVRSANVGRKGGGVEETSDVE</sequence>
<dbReference type="EMBL" id="JH711574">
    <property type="protein sequence ID" value="EIW84667.1"/>
    <property type="molecule type" value="Genomic_DNA"/>
</dbReference>
<dbReference type="RefSeq" id="XP_007764397.1">
    <property type="nucleotide sequence ID" value="XM_007766207.1"/>
</dbReference>
<evidence type="ECO:0000313" key="4">
    <source>
        <dbReference type="Proteomes" id="UP000053558"/>
    </source>
</evidence>
<feature type="compositionally biased region" description="Gly residues" evidence="2">
    <location>
        <begin position="1010"/>
        <end position="1028"/>
    </location>
</feature>
<feature type="compositionally biased region" description="Low complexity" evidence="2">
    <location>
        <begin position="733"/>
        <end position="751"/>
    </location>
</feature>
<protein>
    <submittedName>
        <fullName evidence="3">Uncharacterized protein</fullName>
    </submittedName>
</protein>
<feature type="coiled-coil region" evidence="1">
    <location>
        <begin position="318"/>
        <end position="345"/>
    </location>
</feature>
<feature type="compositionally biased region" description="Low complexity" evidence="2">
    <location>
        <begin position="906"/>
        <end position="924"/>
    </location>
</feature>